<feature type="binding site" evidence="13">
    <location>
        <position position="177"/>
    </location>
    <ligand>
        <name>substrate</name>
    </ligand>
</feature>
<feature type="binding site" evidence="13">
    <location>
        <begin position="258"/>
        <end position="260"/>
    </location>
    <ligand>
        <name>substrate</name>
    </ligand>
</feature>
<dbReference type="InterPro" id="IPR002638">
    <property type="entry name" value="Quinolinate_PRibosylTrfase_C"/>
</dbReference>
<evidence type="ECO:0000256" key="10">
    <source>
        <dbReference type="ARBA" id="ARBA00047445"/>
    </source>
</evidence>
<evidence type="ECO:0000256" key="6">
    <source>
        <dbReference type="ARBA" id="ARBA00022642"/>
    </source>
</evidence>
<feature type="binding site" evidence="13">
    <location>
        <position position="211"/>
    </location>
    <ligand>
        <name>substrate</name>
    </ligand>
</feature>
<dbReference type="GO" id="GO:0009435">
    <property type="term" value="P:NAD+ biosynthetic process"/>
    <property type="evidence" value="ECO:0007669"/>
    <property type="project" value="UniProtKB-UniPathway"/>
</dbReference>
<feature type="domain" description="Quinolinate phosphoribosyl transferase C-terminal" evidence="14">
    <location>
        <begin position="122"/>
        <end position="294"/>
    </location>
</feature>
<evidence type="ECO:0000256" key="2">
    <source>
        <dbReference type="ARBA" id="ARBA00004893"/>
    </source>
</evidence>
<dbReference type="EMBL" id="SIHJ01000005">
    <property type="protein sequence ID" value="TWT30220.1"/>
    <property type="molecule type" value="Genomic_DNA"/>
</dbReference>
<dbReference type="Pfam" id="PF01729">
    <property type="entry name" value="QRPTase_C"/>
    <property type="match status" value="1"/>
</dbReference>
<dbReference type="RefSeq" id="WP_146568589.1">
    <property type="nucleotide sequence ID" value="NZ_SIHJ01000005.1"/>
</dbReference>
<dbReference type="PANTHER" id="PTHR32179">
    <property type="entry name" value="NICOTINATE-NUCLEOTIDE PYROPHOSPHORYLASE [CARBOXYLATING]"/>
    <property type="match status" value="1"/>
</dbReference>
<dbReference type="FunFam" id="3.90.1170.20:FF:000001">
    <property type="entry name" value="Nicotinate-nucleotide diphosphorylase (Carboxylating)"/>
    <property type="match status" value="1"/>
</dbReference>
<dbReference type="SUPFAM" id="SSF51690">
    <property type="entry name" value="Nicotinate/Quinolinate PRTase C-terminal domain-like"/>
    <property type="match status" value="1"/>
</dbReference>
<comment type="similarity">
    <text evidence="3 12">Belongs to the NadC/ModD family.</text>
</comment>
<keyword evidence="8 12" id="KW-0808">Transferase</keyword>
<dbReference type="Gene3D" id="3.20.20.70">
    <property type="entry name" value="Aldolase class I"/>
    <property type="match status" value="1"/>
</dbReference>
<dbReference type="Gene3D" id="3.90.1170.20">
    <property type="entry name" value="Quinolinate phosphoribosyl transferase, N-terminal domain"/>
    <property type="match status" value="1"/>
</dbReference>
<sequence>MPAEFATIEWDDATEQSARTLVRLALDEDLNQQRDLTSSCISSPESPAAAAFVAREEGVVAGLPVLRLVAEVAGTGVEVELLSTDGDPVRTGEAVARMSGPAIELLTCERTMLNFLCRLSGVASLTRRFVGEVAGTAARVYDTRKTTPGWRRLEKYAVNRGGGRNHRTGLFDAVLIKDNHLAHAAAAGLTPADAVQLARRQAPSGVVIEVEVDSLDQLAQVLPVGPDIVLLDNMSDAELRKAVAMREAASKEVVLEASGGVNLRTVAQIAASGVDRISVGALTHSAGSFDFGLDWAPSSDPGETR</sequence>
<dbReference type="GO" id="GO:0004514">
    <property type="term" value="F:nicotinate-nucleotide diphosphorylase (carboxylating) activity"/>
    <property type="evidence" value="ECO:0007669"/>
    <property type="project" value="UniProtKB-EC"/>
</dbReference>
<feature type="binding site" evidence="13">
    <location>
        <begin position="279"/>
        <end position="281"/>
    </location>
    <ligand>
        <name>substrate</name>
    </ligand>
</feature>
<comment type="function">
    <text evidence="1">Involved in the catabolism of quinolinic acid (QA).</text>
</comment>
<comment type="pathway">
    <text evidence="2">Cofactor biosynthesis; NAD(+) biosynthesis; nicotinate D-ribonucleotide from quinolinate: step 1/1.</text>
</comment>
<evidence type="ECO:0000256" key="1">
    <source>
        <dbReference type="ARBA" id="ARBA00003237"/>
    </source>
</evidence>
<dbReference type="NCBIfam" id="TIGR00078">
    <property type="entry name" value="nadC"/>
    <property type="match status" value="1"/>
</dbReference>
<dbReference type="AlphaFoldDB" id="A0A5C5UX99"/>
<keyword evidence="7 12" id="KW-0328">Glycosyltransferase</keyword>
<evidence type="ECO:0000259" key="15">
    <source>
        <dbReference type="Pfam" id="PF02749"/>
    </source>
</evidence>
<feature type="binding site" evidence="13">
    <location>
        <position position="110"/>
    </location>
    <ligand>
        <name>substrate</name>
    </ligand>
</feature>
<dbReference type="OrthoDB" id="9782546at2"/>
<dbReference type="CDD" id="cd01572">
    <property type="entry name" value="QPRTase"/>
    <property type="match status" value="1"/>
</dbReference>
<feature type="binding site" evidence="13">
    <location>
        <position position="167"/>
    </location>
    <ligand>
        <name>substrate</name>
    </ligand>
</feature>
<evidence type="ECO:0000256" key="9">
    <source>
        <dbReference type="ARBA" id="ARBA00033102"/>
    </source>
</evidence>
<evidence type="ECO:0000256" key="12">
    <source>
        <dbReference type="PIRNR" id="PIRNR006250"/>
    </source>
</evidence>
<comment type="caution">
    <text evidence="16">The sequence shown here is derived from an EMBL/GenBank/DDBJ whole genome shotgun (WGS) entry which is preliminary data.</text>
</comment>
<dbReference type="PIRSF" id="PIRSF006250">
    <property type="entry name" value="NadC_ModD"/>
    <property type="match status" value="1"/>
</dbReference>
<dbReference type="InterPro" id="IPR022412">
    <property type="entry name" value="Quinolinate_PRibosylTrfase_N"/>
</dbReference>
<evidence type="ECO:0000313" key="16">
    <source>
        <dbReference type="EMBL" id="TWT30220.1"/>
    </source>
</evidence>
<feature type="binding site" evidence="13">
    <location>
        <begin position="143"/>
        <end position="145"/>
    </location>
    <ligand>
        <name>substrate</name>
    </ligand>
</feature>
<comment type="subunit">
    <text evidence="4">Hexamer formed by 3 homodimers.</text>
</comment>
<dbReference type="EC" id="2.4.2.19" evidence="5"/>
<dbReference type="InterPro" id="IPR037128">
    <property type="entry name" value="Quinolinate_PRibosylTase_N_sf"/>
</dbReference>
<evidence type="ECO:0000313" key="17">
    <source>
        <dbReference type="Proteomes" id="UP000316714"/>
    </source>
</evidence>
<keyword evidence="17" id="KW-1185">Reference proteome</keyword>
<evidence type="ECO:0000256" key="4">
    <source>
        <dbReference type="ARBA" id="ARBA00011218"/>
    </source>
</evidence>
<dbReference type="SUPFAM" id="SSF54675">
    <property type="entry name" value="Nicotinate/Quinolinate PRTase N-terminal domain-like"/>
    <property type="match status" value="1"/>
</dbReference>
<evidence type="ECO:0000256" key="13">
    <source>
        <dbReference type="PIRSR" id="PIRSR006250-1"/>
    </source>
</evidence>
<evidence type="ECO:0000256" key="7">
    <source>
        <dbReference type="ARBA" id="ARBA00022676"/>
    </source>
</evidence>
<evidence type="ECO:0000256" key="11">
    <source>
        <dbReference type="ARBA" id="ARBA00069173"/>
    </source>
</evidence>
<organism evidence="16 17">
    <name type="scientific">Posidoniimonas corsicana</name>
    <dbReference type="NCBI Taxonomy" id="1938618"/>
    <lineage>
        <taxon>Bacteria</taxon>
        <taxon>Pseudomonadati</taxon>
        <taxon>Planctomycetota</taxon>
        <taxon>Planctomycetia</taxon>
        <taxon>Pirellulales</taxon>
        <taxon>Lacipirellulaceae</taxon>
        <taxon>Posidoniimonas</taxon>
    </lineage>
</organism>
<dbReference type="Pfam" id="PF02749">
    <property type="entry name" value="QRPTase_N"/>
    <property type="match status" value="1"/>
</dbReference>
<proteinExistence type="inferred from homology"/>
<evidence type="ECO:0000259" key="14">
    <source>
        <dbReference type="Pfam" id="PF01729"/>
    </source>
</evidence>
<feature type="domain" description="Quinolinate phosphoribosyl transferase N-terminal" evidence="15">
    <location>
        <begin position="35"/>
        <end position="120"/>
    </location>
</feature>
<dbReference type="Proteomes" id="UP000316714">
    <property type="component" value="Unassembled WGS sequence"/>
</dbReference>
<keyword evidence="6" id="KW-0662">Pyridine nucleotide biosynthesis</keyword>
<dbReference type="GO" id="GO:0005737">
    <property type="term" value="C:cytoplasm"/>
    <property type="evidence" value="ECO:0007669"/>
    <property type="project" value="TreeGrafter"/>
</dbReference>
<dbReference type="GO" id="GO:0034213">
    <property type="term" value="P:quinolinate catabolic process"/>
    <property type="evidence" value="ECO:0007669"/>
    <property type="project" value="TreeGrafter"/>
</dbReference>
<feature type="binding site" evidence="13">
    <location>
        <position position="232"/>
    </location>
    <ligand>
        <name>substrate</name>
    </ligand>
</feature>
<evidence type="ECO:0000256" key="5">
    <source>
        <dbReference type="ARBA" id="ARBA00011944"/>
    </source>
</evidence>
<dbReference type="InterPro" id="IPR004393">
    <property type="entry name" value="NadC"/>
</dbReference>
<comment type="catalytic activity">
    <reaction evidence="10">
        <text>nicotinate beta-D-ribonucleotide + CO2 + diphosphate = quinolinate + 5-phospho-alpha-D-ribose 1-diphosphate + 2 H(+)</text>
        <dbReference type="Rhea" id="RHEA:12733"/>
        <dbReference type="ChEBI" id="CHEBI:15378"/>
        <dbReference type="ChEBI" id="CHEBI:16526"/>
        <dbReference type="ChEBI" id="CHEBI:29959"/>
        <dbReference type="ChEBI" id="CHEBI:33019"/>
        <dbReference type="ChEBI" id="CHEBI:57502"/>
        <dbReference type="ChEBI" id="CHEBI:58017"/>
        <dbReference type="EC" id="2.4.2.19"/>
    </reaction>
</comment>
<dbReference type="InterPro" id="IPR013785">
    <property type="entry name" value="Aldolase_TIM"/>
</dbReference>
<dbReference type="InterPro" id="IPR027277">
    <property type="entry name" value="NadC/ModD"/>
</dbReference>
<dbReference type="UniPathway" id="UPA00253">
    <property type="reaction ID" value="UER00331"/>
</dbReference>
<accession>A0A5C5UX99</accession>
<dbReference type="PANTHER" id="PTHR32179:SF3">
    <property type="entry name" value="NICOTINATE-NUCLEOTIDE PYROPHOSPHORYLASE [CARBOXYLATING]"/>
    <property type="match status" value="1"/>
</dbReference>
<protein>
    <recommendedName>
        <fullName evidence="11">Probable nicotinate-nucleotide pyrophosphorylase [carboxylating]</fullName>
        <ecNumber evidence="5">2.4.2.19</ecNumber>
    </recommendedName>
    <alternativeName>
        <fullName evidence="9">Quinolinate phosphoribosyltransferase [decarboxylating]</fullName>
    </alternativeName>
</protein>
<dbReference type="FunFam" id="3.20.20.70:FF:000030">
    <property type="entry name" value="Nicotinate-nucleotide pyrophosphorylase, carboxylating"/>
    <property type="match status" value="1"/>
</dbReference>
<dbReference type="InterPro" id="IPR036068">
    <property type="entry name" value="Nicotinate_pribotase-like_C"/>
</dbReference>
<evidence type="ECO:0000256" key="3">
    <source>
        <dbReference type="ARBA" id="ARBA00009400"/>
    </source>
</evidence>
<gene>
    <name evidence="16" type="primary">nadC</name>
    <name evidence="16" type="ORF">KOR34_47780</name>
</gene>
<name>A0A5C5UX99_9BACT</name>
<evidence type="ECO:0000256" key="8">
    <source>
        <dbReference type="ARBA" id="ARBA00022679"/>
    </source>
</evidence>
<reference evidence="16 17" key="1">
    <citation type="submission" date="2019-02" db="EMBL/GenBank/DDBJ databases">
        <title>Deep-cultivation of Planctomycetes and their phenomic and genomic characterization uncovers novel biology.</title>
        <authorList>
            <person name="Wiegand S."/>
            <person name="Jogler M."/>
            <person name="Boedeker C."/>
            <person name="Pinto D."/>
            <person name="Vollmers J."/>
            <person name="Rivas-Marin E."/>
            <person name="Kohn T."/>
            <person name="Peeters S.H."/>
            <person name="Heuer A."/>
            <person name="Rast P."/>
            <person name="Oberbeckmann S."/>
            <person name="Bunk B."/>
            <person name="Jeske O."/>
            <person name="Meyerdierks A."/>
            <person name="Storesund J.E."/>
            <person name="Kallscheuer N."/>
            <person name="Luecker S."/>
            <person name="Lage O.M."/>
            <person name="Pohl T."/>
            <person name="Merkel B.J."/>
            <person name="Hornburger P."/>
            <person name="Mueller R.-W."/>
            <person name="Bruemmer F."/>
            <person name="Labrenz M."/>
            <person name="Spormann A.M."/>
            <person name="Op Den Camp H."/>
            <person name="Overmann J."/>
            <person name="Amann R."/>
            <person name="Jetten M.S.M."/>
            <person name="Mascher T."/>
            <person name="Medema M.H."/>
            <person name="Devos D.P."/>
            <person name="Kaster A.-K."/>
            <person name="Ovreas L."/>
            <person name="Rohde M."/>
            <person name="Galperin M.Y."/>
            <person name="Jogler C."/>
        </authorList>
    </citation>
    <scope>NUCLEOTIDE SEQUENCE [LARGE SCALE GENOMIC DNA]</scope>
    <source>
        <strain evidence="16 17">KOR34</strain>
    </source>
</reference>